<comment type="similarity">
    <text evidence="1">Belongs to the asp23 family.</text>
</comment>
<dbReference type="Pfam" id="PF03780">
    <property type="entry name" value="Asp23"/>
    <property type="match status" value="1"/>
</dbReference>
<reference evidence="2 3" key="1">
    <citation type="submission" date="2018-03" db="EMBL/GenBank/DDBJ databases">
        <authorList>
            <person name="Gulvik C.A."/>
        </authorList>
    </citation>
    <scope>NUCLEOTIDE SEQUENCE [LARGE SCALE GENOMIC DNA]</scope>
    <source>
        <strain evidence="2 3">JCM 31581</strain>
    </source>
</reference>
<evidence type="ECO:0000313" key="2">
    <source>
        <dbReference type="EMBL" id="RST89448.1"/>
    </source>
</evidence>
<dbReference type="PANTHER" id="PTHR34297">
    <property type="entry name" value="HYPOTHETICAL CYTOSOLIC PROTEIN-RELATED"/>
    <property type="match status" value="1"/>
</dbReference>
<evidence type="ECO:0000256" key="1">
    <source>
        <dbReference type="ARBA" id="ARBA00005721"/>
    </source>
</evidence>
<dbReference type="PANTHER" id="PTHR34297:SF1">
    <property type="entry name" value="ASP23_GLS24 FAMILY ENVELOPE STRESS RESPONSE PROTEIN"/>
    <property type="match status" value="1"/>
</dbReference>
<name>A0A3R9ZWK2_9ENTE</name>
<accession>A0A3R9ZWK2</accession>
<dbReference type="Proteomes" id="UP000277864">
    <property type="component" value="Unassembled WGS sequence"/>
</dbReference>
<dbReference type="AlphaFoldDB" id="A0A3R9ZWK2"/>
<dbReference type="RefSeq" id="WP_125943382.1">
    <property type="nucleotide sequence ID" value="NZ_PXZH01000002.1"/>
</dbReference>
<dbReference type="EMBL" id="PXZH01000002">
    <property type="protein sequence ID" value="RST89448.1"/>
    <property type="molecule type" value="Genomic_DNA"/>
</dbReference>
<gene>
    <name evidence="2" type="ORF">C7P63_06690</name>
</gene>
<dbReference type="InterPro" id="IPR005531">
    <property type="entry name" value="Asp23"/>
</dbReference>
<proteinExistence type="inferred from homology"/>
<dbReference type="OrthoDB" id="9793465at2"/>
<evidence type="ECO:0000313" key="3">
    <source>
        <dbReference type="Proteomes" id="UP000277864"/>
    </source>
</evidence>
<organism evidence="2 3">
    <name type="scientific">Vagococcus humatus</name>
    <dbReference type="NCBI Taxonomy" id="1889241"/>
    <lineage>
        <taxon>Bacteria</taxon>
        <taxon>Bacillati</taxon>
        <taxon>Bacillota</taxon>
        <taxon>Bacilli</taxon>
        <taxon>Lactobacillales</taxon>
        <taxon>Enterococcaceae</taxon>
        <taxon>Vagococcus</taxon>
    </lineage>
</organism>
<protein>
    <submittedName>
        <fullName evidence="2">Asp23/Gls24 family envelope stress response protein</fullName>
    </submittedName>
</protein>
<sequence>MAVDTNLVLENGQENLEGEIIIAPEVIEVIIGIAASKVEGVYAMRGNLASNVGELFGKSAHGKGVYLDVEEDGLKVNLYCYLDYGVSVPKVALDMQDKVKEQVLFMTDIELVEVNVHVVGIVPEKIASPSLEDLLGTEEDE</sequence>
<comment type="caution">
    <text evidence="2">The sequence shown here is derived from an EMBL/GenBank/DDBJ whole genome shotgun (WGS) entry which is preliminary data.</text>
</comment>
<keyword evidence="3" id="KW-1185">Reference proteome</keyword>